<evidence type="ECO:0000256" key="12">
    <source>
        <dbReference type="ARBA" id="ARBA00022842"/>
    </source>
</evidence>
<evidence type="ECO:0000256" key="9">
    <source>
        <dbReference type="ARBA" id="ARBA00022705"/>
    </source>
</evidence>
<keyword evidence="11" id="KW-0227">DNA damage</keyword>
<keyword evidence="12" id="KW-0460">Magnesium</keyword>
<dbReference type="InterPro" id="IPR043128">
    <property type="entry name" value="Rev_trsase/Diguanyl_cyclase"/>
</dbReference>
<dbReference type="PANTHER" id="PTHR11076">
    <property type="entry name" value="DNA REPAIR POLYMERASE UMUC / TRANSFERASE FAMILY MEMBER"/>
    <property type="match status" value="1"/>
</dbReference>
<evidence type="ECO:0000313" key="19">
    <source>
        <dbReference type="Proteomes" id="UP000544742"/>
    </source>
</evidence>
<dbReference type="Pfam" id="PF21999">
    <property type="entry name" value="IMS_HHH_1"/>
    <property type="match status" value="1"/>
</dbReference>
<keyword evidence="15" id="KW-0234">DNA repair</keyword>
<evidence type="ECO:0000256" key="16">
    <source>
        <dbReference type="ARBA" id="ARBA00049244"/>
    </source>
</evidence>
<dbReference type="InterPro" id="IPR022880">
    <property type="entry name" value="DNApol_IV"/>
</dbReference>
<dbReference type="SUPFAM" id="SSF56672">
    <property type="entry name" value="DNA/RNA polymerases"/>
    <property type="match status" value="1"/>
</dbReference>
<organism evidence="18 19">
    <name type="scientific">Methanothrix soehngenii</name>
    <name type="common">Methanosaeta concilii</name>
    <dbReference type="NCBI Taxonomy" id="2223"/>
    <lineage>
        <taxon>Archaea</taxon>
        <taxon>Methanobacteriati</taxon>
        <taxon>Methanobacteriota</taxon>
        <taxon>Stenosarchaea group</taxon>
        <taxon>Methanomicrobia</taxon>
        <taxon>Methanotrichales</taxon>
        <taxon>Methanotrichaceae</taxon>
        <taxon>Methanothrix</taxon>
    </lineage>
</organism>
<evidence type="ECO:0000256" key="14">
    <source>
        <dbReference type="ARBA" id="ARBA00023125"/>
    </source>
</evidence>
<accession>A0A7K4AF20</accession>
<dbReference type="GO" id="GO:0006260">
    <property type="term" value="P:DNA replication"/>
    <property type="evidence" value="ECO:0007669"/>
    <property type="project" value="UniProtKB-KW"/>
</dbReference>
<comment type="cofactor">
    <cofactor evidence="1">
        <name>Mg(2+)</name>
        <dbReference type="ChEBI" id="CHEBI:18420"/>
    </cofactor>
</comment>
<dbReference type="CDD" id="cd03586">
    <property type="entry name" value="PolY_Pol_IV_kappa"/>
    <property type="match status" value="1"/>
</dbReference>
<dbReference type="EC" id="2.7.7.7" evidence="4"/>
<dbReference type="GO" id="GO:0003887">
    <property type="term" value="F:DNA-directed DNA polymerase activity"/>
    <property type="evidence" value="ECO:0007669"/>
    <property type="project" value="UniProtKB-KW"/>
</dbReference>
<dbReference type="GO" id="GO:0005737">
    <property type="term" value="C:cytoplasm"/>
    <property type="evidence" value="ECO:0007669"/>
    <property type="project" value="UniProtKB-SubCell"/>
</dbReference>
<evidence type="ECO:0000256" key="13">
    <source>
        <dbReference type="ARBA" id="ARBA00022932"/>
    </source>
</evidence>
<keyword evidence="6" id="KW-0963">Cytoplasm</keyword>
<protein>
    <recommendedName>
        <fullName evidence="4">DNA-directed DNA polymerase</fullName>
        <ecNumber evidence="4">2.7.7.7</ecNumber>
    </recommendedName>
</protein>
<evidence type="ECO:0000256" key="5">
    <source>
        <dbReference type="ARBA" id="ARBA00022457"/>
    </source>
</evidence>
<dbReference type="Gene3D" id="1.10.150.20">
    <property type="entry name" value="5' to 3' exonuclease, C-terminal subdomain"/>
    <property type="match status" value="1"/>
</dbReference>
<evidence type="ECO:0000259" key="17">
    <source>
        <dbReference type="PROSITE" id="PS50173"/>
    </source>
</evidence>
<evidence type="ECO:0000256" key="6">
    <source>
        <dbReference type="ARBA" id="ARBA00022490"/>
    </source>
</evidence>
<evidence type="ECO:0000256" key="3">
    <source>
        <dbReference type="ARBA" id="ARBA00010945"/>
    </source>
</evidence>
<dbReference type="InterPro" id="IPR036775">
    <property type="entry name" value="DNA_pol_Y-fam_lit_finger_sf"/>
</dbReference>
<evidence type="ECO:0000256" key="2">
    <source>
        <dbReference type="ARBA" id="ARBA00004496"/>
    </source>
</evidence>
<dbReference type="Gene3D" id="3.30.1490.100">
    <property type="entry name" value="DNA polymerase, Y-family, little finger domain"/>
    <property type="match status" value="1"/>
</dbReference>
<dbReference type="InterPro" id="IPR001126">
    <property type="entry name" value="UmuC"/>
</dbReference>
<dbReference type="PROSITE" id="PS50173">
    <property type="entry name" value="UMUC"/>
    <property type="match status" value="1"/>
</dbReference>
<dbReference type="InterPro" id="IPR050116">
    <property type="entry name" value="DNA_polymerase-Y"/>
</dbReference>
<dbReference type="GO" id="GO:0006281">
    <property type="term" value="P:DNA repair"/>
    <property type="evidence" value="ECO:0007669"/>
    <property type="project" value="UniProtKB-KW"/>
</dbReference>
<dbReference type="RefSeq" id="WP_013720047.1">
    <property type="nucleotide sequence ID" value="NZ_CAJYDL010000001.1"/>
</dbReference>
<dbReference type="AlphaFoldDB" id="A0A7K4AF20"/>
<comment type="similarity">
    <text evidence="3">Belongs to the DNA polymerase type-Y family.</text>
</comment>
<dbReference type="FunFam" id="3.30.1490.100:FF:000004">
    <property type="entry name" value="DNA polymerase IV"/>
    <property type="match status" value="1"/>
</dbReference>
<comment type="subcellular location">
    <subcellularLocation>
        <location evidence="2">Cytoplasm</location>
    </subcellularLocation>
</comment>
<dbReference type="GO" id="GO:0042276">
    <property type="term" value="P:error-prone translesion synthesis"/>
    <property type="evidence" value="ECO:0007669"/>
    <property type="project" value="TreeGrafter"/>
</dbReference>
<dbReference type="GO" id="GO:0046872">
    <property type="term" value="F:metal ion binding"/>
    <property type="evidence" value="ECO:0007669"/>
    <property type="project" value="UniProtKB-KW"/>
</dbReference>
<evidence type="ECO:0000256" key="11">
    <source>
        <dbReference type="ARBA" id="ARBA00022763"/>
    </source>
</evidence>
<keyword evidence="9" id="KW-0235">DNA replication</keyword>
<evidence type="ECO:0000256" key="10">
    <source>
        <dbReference type="ARBA" id="ARBA00022723"/>
    </source>
</evidence>
<dbReference type="GeneID" id="10461972"/>
<dbReference type="Proteomes" id="UP000544742">
    <property type="component" value="Unassembled WGS sequence"/>
</dbReference>
<dbReference type="EMBL" id="JAAYUN010000009">
    <property type="protein sequence ID" value="NLJ21598.1"/>
    <property type="molecule type" value="Genomic_DNA"/>
</dbReference>
<keyword evidence="10" id="KW-0479">Metal-binding</keyword>
<keyword evidence="8" id="KW-0548">Nucleotidyltransferase</keyword>
<dbReference type="SUPFAM" id="SSF100879">
    <property type="entry name" value="Lesion bypass DNA polymerase (Y-family), little finger domain"/>
    <property type="match status" value="1"/>
</dbReference>
<comment type="caution">
    <text evidence="18">The sequence shown here is derived from an EMBL/GenBank/DDBJ whole genome shotgun (WGS) entry which is preliminary data.</text>
</comment>
<feature type="domain" description="UmuC" evidence="17">
    <location>
        <begin position="25"/>
        <end position="106"/>
    </location>
</feature>
<evidence type="ECO:0000256" key="7">
    <source>
        <dbReference type="ARBA" id="ARBA00022679"/>
    </source>
</evidence>
<evidence type="ECO:0000313" key="18">
    <source>
        <dbReference type="EMBL" id="NLJ21598.1"/>
    </source>
</evidence>
<dbReference type="InterPro" id="IPR053848">
    <property type="entry name" value="IMS_HHH_1"/>
</dbReference>
<dbReference type="Pfam" id="PF11799">
    <property type="entry name" value="IMS_C"/>
    <property type="match status" value="1"/>
</dbReference>
<sequence length="264" mass="29279">MGVVTVGADPKEGRGRGVVSSASYEAYLDLSGRVEDLDQAANLARTIMQEVLDREDLSCSVGVAPNKMLAKIGSDFRKPYGLTVISEKGAKEFLSPLGVRKIPGVGPRTEEILLDLDIRTIGQLAAADPDRLARQLGILGKRLYERAQGIDPSEVVVNYETKSIGREVTFERDIKDAAPILQMMDGLAEEIHGELIECGFRFKTITVKVRYEHFDTFTRARSLSFSTNDLDILRNNGKRLVDQFLRKKKKVRLVGLRVSALSRV</sequence>
<proteinExistence type="inferred from homology"/>
<dbReference type="Gene3D" id="3.30.70.270">
    <property type="match status" value="1"/>
</dbReference>
<evidence type="ECO:0000256" key="15">
    <source>
        <dbReference type="ARBA" id="ARBA00023204"/>
    </source>
</evidence>
<keyword evidence="7" id="KW-0808">Transferase</keyword>
<name>A0A7K4AF20_METSH</name>
<keyword evidence="14" id="KW-0238">DNA-binding</keyword>
<keyword evidence="13" id="KW-0239">DNA-directed DNA polymerase</keyword>
<dbReference type="InterPro" id="IPR017961">
    <property type="entry name" value="DNA_pol_Y-fam_little_finger"/>
</dbReference>
<reference evidence="18 19" key="1">
    <citation type="journal article" date="2020" name="Biotechnol. Biofuels">
        <title>New insights from the biogas microbiome by comprehensive genome-resolved metagenomics of nearly 1600 species originating from multiple anaerobic digesters.</title>
        <authorList>
            <person name="Campanaro S."/>
            <person name="Treu L."/>
            <person name="Rodriguez-R L.M."/>
            <person name="Kovalovszki A."/>
            <person name="Ziels R.M."/>
            <person name="Maus I."/>
            <person name="Zhu X."/>
            <person name="Kougias P.G."/>
            <person name="Basile A."/>
            <person name="Luo G."/>
            <person name="Schluter A."/>
            <person name="Konstantinidis K.T."/>
            <person name="Angelidaki I."/>
        </authorList>
    </citation>
    <scope>NUCLEOTIDE SEQUENCE [LARGE SCALE GENOMIC DNA]</scope>
    <source>
        <strain evidence="18">AS27yjCOA_157</strain>
    </source>
</reference>
<evidence type="ECO:0000256" key="8">
    <source>
        <dbReference type="ARBA" id="ARBA00022695"/>
    </source>
</evidence>
<dbReference type="Pfam" id="PF00817">
    <property type="entry name" value="IMS"/>
    <property type="match status" value="1"/>
</dbReference>
<dbReference type="InterPro" id="IPR043502">
    <property type="entry name" value="DNA/RNA_pol_sf"/>
</dbReference>
<gene>
    <name evidence="18" type="ORF">GX426_00605</name>
</gene>
<evidence type="ECO:0000256" key="4">
    <source>
        <dbReference type="ARBA" id="ARBA00012417"/>
    </source>
</evidence>
<dbReference type="GO" id="GO:0003684">
    <property type="term" value="F:damaged DNA binding"/>
    <property type="evidence" value="ECO:0007669"/>
    <property type="project" value="InterPro"/>
</dbReference>
<evidence type="ECO:0000256" key="1">
    <source>
        <dbReference type="ARBA" id="ARBA00001946"/>
    </source>
</evidence>
<keyword evidence="5" id="KW-0515">Mutator protein</keyword>
<comment type="catalytic activity">
    <reaction evidence="16">
        <text>DNA(n) + a 2'-deoxyribonucleoside 5'-triphosphate = DNA(n+1) + diphosphate</text>
        <dbReference type="Rhea" id="RHEA:22508"/>
        <dbReference type="Rhea" id="RHEA-COMP:17339"/>
        <dbReference type="Rhea" id="RHEA-COMP:17340"/>
        <dbReference type="ChEBI" id="CHEBI:33019"/>
        <dbReference type="ChEBI" id="CHEBI:61560"/>
        <dbReference type="ChEBI" id="CHEBI:173112"/>
        <dbReference type="EC" id="2.7.7.7"/>
    </reaction>
</comment>
<dbReference type="PANTHER" id="PTHR11076:SF33">
    <property type="entry name" value="DNA POLYMERASE KAPPA"/>
    <property type="match status" value="1"/>
</dbReference>